<dbReference type="EMBL" id="JAAVJI010000009">
    <property type="protein sequence ID" value="NJP02202.1"/>
    <property type="molecule type" value="Genomic_DNA"/>
</dbReference>
<evidence type="ECO:0000313" key="2">
    <source>
        <dbReference type="Proteomes" id="UP000746535"/>
    </source>
</evidence>
<name>A0ABX0YFX8_9PSED</name>
<dbReference type="PANTHER" id="PTHR36152">
    <property type="entry name" value="CYTOPLASMIC PROTEIN-RELATED"/>
    <property type="match status" value="1"/>
</dbReference>
<dbReference type="InterPro" id="IPR053165">
    <property type="entry name" value="HSI-I_assembly_Hcp1"/>
</dbReference>
<accession>A0ABX0YFX8</accession>
<proteinExistence type="predicted"/>
<sequence>MAFDAYIKFDTIQGETSDQTYAGWIEIESYSFGAQQKVSNTASSAGGASVGRVQLREFYFDKLVDISTPKLFEACCKGHHIPQVTLIVNRAGGEKQKYLEVVMEEVLIADFIHSNSSEAREQIELNYGRLRVTYTQQKRKDGTGGGSITGGWDRIGNKVFA</sequence>
<comment type="caution">
    <text evidence="1">The sequence shown here is derived from an EMBL/GenBank/DDBJ whole genome shotgun (WGS) entry which is preliminary data.</text>
</comment>
<dbReference type="Pfam" id="PF05638">
    <property type="entry name" value="T6SS_HCP"/>
    <property type="match status" value="1"/>
</dbReference>
<evidence type="ECO:0000313" key="1">
    <source>
        <dbReference type="EMBL" id="NJP02202.1"/>
    </source>
</evidence>
<organism evidence="1 2">
    <name type="scientific">Pseudomonas quercus</name>
    <dbReference type="NCBI Taxonomy" id="2722792"/>
    <lineage>
        <taxon>Bacteria</taxon>
        <taxon>Pseudomonadati</taxon>
        <taxon>Pseudomonadota</taxon>
        <taxon>Gammaproteobacteria</taxon>
        <taxon>Pseudomonadales</taxon>
        <taxon>Pseudomonadaceae</taxon>
        <taxon>Pseudomonas</taxon>
    </lineage>
</organism>
<dbReference type="SUPFAM" id="SSF141452">
    <property type="entry name" value="Hcp1-like"/>
    <property type="match status" value="1"/>
</dbReference>
<dbReference type="Gene3D" id="2.30.110.20">
    <property type="entry name" value="Hcp1-like"/>
    <property type="match status" value="1"/>
</dbReference>
<dbReference type="Proteomes" id="UP000746535">
    <property type="component" value="Unassembled WGS sequence"/>
</dbReference>
<dbReference type="NCBIfam" id="TIGR03344">
    <property type="entry name" value="VI_effect_Hcp1"/>
    <property type="match status" value="1"/>
</dbReference>
<dbReference type="PANTHER" id="PTHR36152:SF5">
    <property type="entry name" value="PROTEIN HCP1"/>
    <property type="match status" value="1"/>
</dbReference>
<keyword evidence="2" id="KW-1185">Reference proteome</keyword>
<reference evidence="1 2" key="1">
    <citation type="submission" date="2020-03" db="EMBL/GenBank/DDBJ databases">
        <authorList>
            <person name="Wang L."/>
            <person name="He N."/>
            <person name="Li Y."/>
            <person name="Fang Y."/>
            <person name="Zhang F."/>
        </authorList>
    </citation>
    <scope>NUCLEOTIDE SEQUENCE [LARGE SCALE GENOMIC DNA]</scope>
    <source>
        <strain evidence="2">hsmgli-8</strain>
    </source>
</reference>
<protein>
    <submittedName>
        <fullName evidence="1">Type VI secretion system tube protein Hcp</fullName>
    </submittedName>
</protein>
<dbReference type="InterPro" id="IPR036624">
    <property type="entry name" value="Hcp1-lik_sf"/>
</dbReference>
<gene>
    <name evidence="1" type="ORF">HBH25_15235</name>
</gene>
<dbReference type="RefSeq" id="WP_168084786.1">
    <property type="nucleotide sequence ID" value="NZ_JAAVJI010000009.1"/>
</dbReference>
<dbReference type="InterPro" id="IPR008514">
    <property type="entry name" value="T6SS_Hcp"/>
</dbReference>